<sequence length="30" mass="3446">MQLLLVDCSGWSLYKVLITIGIVKCRTYKT</sequence>
<dbReference type="AlphaFoldDB" id="A0A0A9ARR1"/>
<name>A0A0A9ARR1_ARUDO</name>
<accession>A0A0A9ARR1</accession>
<reference evidence="1" key="1">
    <citation type="submission" date="2014-09" db="EMBL/GenBank/DDBJ databases">
        <authorList>
            <person name="Magalhaes I.L.F."/>
            <person name="Oliveira U."/>
            <person name="Santos F.R."/>
            <person name="Vidigal T.H.D.A."/>
            <person name="Brescovit A.D."/>
            <person name="Santos A.J."/>
        </authorList>
    </citation>
    <scope>NUCLEOTIDE SEQUENCE</scope>
    <source>
        <tissue evidence="1">Shoot tissue taken approximately 20 cm above the soil surface</tissue>
    </source>
</reference>
<reference evidence="1" key="2">
    <citation type="journal article" date="2015" name="Data Brief">
        <title>Shoot transcriptome of the giant reed, Arundo donax.</title>
        <authorList>
            <person name="Barrero R.A."/>
            <person name="Guerrero F.D."/>
            <person name="Moolhuijzen P."/>
            <person name="Goolsby J.A."/>
            <person name="Tidwell J."/>
            <person name="Bellgard S.E."/>
            <person name="Bellgard M.I."/>
        </authorList>
    </citation>
    <scope>NUCLEOTIDE SEQUENCE</scope>
    <source>
        <tissue evidence="1">Shoot tissue taken approximately 20 cm above the soil surface</tissue>
    </source>
</reference>
<proteinExistence type="predicted"/>
<dbReference type="EMBL" id="GBRH01244069">
    <property type="protein sequence ID" value="JAD53826.1"/>
    <property type="molecule type" value="Transcribed_RNA"/>
</dbReference>
<organism evidence="1">
    <name type="scientific">Arundo donax</name>
    <name type="common">Giant reed</name>
    <name type="synonym">Donax arundinaceus</name>
    <dbReference type="NCBI Taxonomy" id="35708"/>
    <lineage>
        <taxon>Eukaryota</taxon>
        <taxon>Viridiplantae</taxon>
        <taxon>Streptophyta</taxon>
        <taxon>Embryophyta</taxon>
        <taxon>Tracheophyta</taxon>
        <taxon>Spermatophyta</taxon>
        <taxon>Magnoliopsida</taxon>
        <taxon>Liliopsida</taxon>
        <taxon>Poales</taxon>
        <taxon>Poaceae</taxon>
        <taxon>PACMAD clade</taxon>
        <taxon>Arundinoideae</taxon>
        <taxon>Arundineae</taxon>
        <taxon>Arundo</taxon>
    </lineage>
</organism>
<evidence type="ECO:0000313" key="1">
    <source>
        <dbReference type="EMBL" id="JAD53826.1"/>
    </source>
</evidence>
<protein>
    <submittedName>
        <fullName evidence="1">Uncharacterized protein</fullName>
    </submittedName>
</protein>